<feature type="region of interest" description="Disordered" evidence="1">
    <location>
        <begin position="152"/>
        <end position="198"/>
    </location>
</feature>
<organism evidence="2 3">
    <name type="scientific">Globodera pallida</name>
    <name type="common">Potato cyst nematode worm</name>
    <name type="synonym">Heterodera pallida</name>
    <dbReference type="NCBI Taxonomy" id="36090"/>
    <lineage>
        <taxon>Eukaryota</taxon>
        <taxon>Metazoa</taxon>
        <taxon>Ecdysozoa</taxon>
        <taxon>Nematoda</taxon>
        <taxon>Chromadorea</taxon>
        <taxon>Rhabditida</taxon>
        <taxon>Tylenchina</taxon>
        <taxon>Tylenchomorpha</taxon>
        <taxon>Tylenchoidea</taxon>
        <taxon>Heteroderidae</taxon>
        <taxon>Heteroderinae</taxon>
        <taxon>Globodera</taxon>
    </lineage>
</organism>
<evidence type="ECO:0000313" key="2">
    <source>
        <dbReference type="Proteomes" id="UP000050741"/>
    </source>
</evidence>
<evidence type="ECO:0000256" key="1">
    <source>
        <dbReference type="SAM" id="MobiDB-lite"/>
    </source>
</evidence>
<name>A0A183C3K8_GLOPA</name>
<sequence>MMISSNNNSNNYRRELLCDICANVADGIHFGSLRKLSTSGANNLAKPLKATKFGDKRENDHILDGMSENKVKLATMNHVLPIGLISEDSIIIFVKSFNFIEKRPDAPPSRVKVTTETAQHPRPISPPAQIGPSSTMSGQHHHYATTAAESAVAGASGMPSTGTMAPSSTTVVTSPPLPSFVKRAEHDNENPFRPDEPLYHEVDTIVEAYRQRPFPPSPTHGSPVPPHQQQQQQQQQQHVPSSSSSTWCTPTKRSSIHNQQQQQQQHQQQQYANGGGGSGGGRNNSLAQARRDRENAMLMDQQQTPTADGIGPPHKAEVIHLKEEKKKRACCHLQ</sequence>
<feature type="compositionally biased region" description="Polar residues" evidence="1">
    <location>
        <begin position="246"/>
        <end position="258"/>
    </location>
</feature>
<dbReference type="WBParaSite" id="GPLIN_000745200">
    <property type="protein sequence ID" value="GPLIN_000745200"/>
    <property type="gene ID" value="GPLIN_000745200"/>
</dbReference>
<feature type="compositionally biased region" description="Gly residues" evidence="1">
    <location>
        <begin position="273"/>
        <end position="282"/>
    </location>
</feature>
<dbReference type="AlphaFoldDB" id="A0A183C3K8"/>
<accession>A0A183C3K8</accession>
<keyword evidence="2" id="KW-1185">Reference proteome</keyword>
<reference evidence="3" key="3">
    <citation type="submission" date="2016-06" db="UniProtKB">
        <authorList>
            <consortium name="WormBaseParasite"/>
        </authorList>
    </citation>
    <scope>IDENTIFICATION</scope>
</reference>
<feature type="region of interest" description="Disordered" evidence="1">
    <location>
        <begin position="211"/>
        <end position="334"/>
    </location>
</feature>
<feature type="compositionally biased region" description="Low complexity" evidence="1">
    <location>
        <begin position="259"/>
        <end position="272"/>
    </location>
</feature>
<feature type="compositionally biased region" description="Basic and acidic residues" evidence="1">
    <location>
        <begin position="314"/>
        <end position="326"/>
    </location>
</feature>
<feature type="compositionally biased region" description="Low complexity" evidence="1">
    <location>
        <begin position="227"/>
        <end position="245"/>
    </location>
</feature>
<reference evidence="2" key="2">
    <citation type="submission" date="2014-05" db="EMBL/GenBank/DDBJ databases">
        <title>The genome and life-stage specific transcriptomes of Globodera pallida elucidate key aspects of plant parasitism by a cyst nematode.</title>
        <authorList>
            <person name="Cotton J.A."/>
            <person name="Lilley C.J."/>
            <person name="Jones L.M."/>
            <person name="Kikuchi T."/>
            <person name="Reid A.J."/>
            <person name="Thorpe P."/>
            <person name="Tsai I.J."/>
            <person name="Beasley H."/>
            <person name="Blok V."/>
            <person name="Cock P.J.A."/>
            <person name="Van den Akker S.E."/>
            <person name="Holroyd N."/>
            <person name="Hunt M."/>
            <person name="Mantelin S."/>
            <person name="Naghra H."/>
            <person name="Pain A."/>
            <person name="Palomares-Rius J.E."/>
            <person name="Zarowiecki M."/>
            <person name="Berriman M."/>
            <person name="Jones J.T."/>
            <person name="Urwin P.E."/>
        </authorList>
    </citation>
    <scope>NUCLEOTIDE SEQUENCE [LARGE SCALE GENOMIC DNA]</scope>
    <source>
        <strain evidence="2">Lindley</strain>
    </source>
</reference>
<protein>
    <submittedName>
        <fullName evidence="3">LSM14 domain-containing protein</fullName>
    </submittedName>
</protein>
<evidence type="ECO:0000313" key="3">
    <source>
        <dbReference type="WBParaSite" id="GPLIN_000745200"/>
    </source>
</evidence>
<reference evidence="2" key="1">
    <citation type="submission" date="2013-12" db="EMBL/GenBank/DDBJ databases">
        <authorList>
            <person name="Aslett M."/>
        </authorList>
    </citation>
    <scope>NUCLEOTIDE SEQUENCE [LARGE SCALE GENOMIC DNA]</scope>
    <source>
        <strain evidence="2">Lindley</strain>
    </source>
</reference>
<proteinExistence type="predicted"/>
<feature type="compositionally biased region" description="Pro residues" evidence="1">
    <location>
        <begin position="213"/>
        <end position="226"/>
    </location>
</feature>
<feature type="compositionally biased region" description="Polar residues" evidence="1">
    <location>
        <begin position="158"/>
        <end position="173"/>
    </location>
</feature>
<feature type="compositionally biased region" description="Basic and acidic residues" evidence="1">
    <location>
        <begin position="182"/>
        <end position="198"/>
    </location>
</feature>
<dbReference type="Proteomes" id="UP000050741">
    <property type="component" value="Unassembled WGS sequence"/>
</dbReference>